<dbReference type="AlphaFoldDB" id="Q23LQ4"/>
<reference evidence="5" key="1">
    <citation type="journal article" date="2006" name="PLoS Biol.">
        <title>Macronuclear genome sequence of the ciliate Tetrahymena thermophila, a model eukaryote.</title>
        <authorList>
            <person name="Eisen J.A."/>
            <person name="Coyne R.S."/>
            <person name="Wu M."/>
            <person name="Wu D."/>
            <person name="Thiagarajan M."/>
            <person name="Wortman J.R."/>
            <person name="Badger J.H."/>
            <person name="Ren Q."/>
            <person name="Amedeo P."/>
            <person name="Jones K.M."/>
            <person name="Tallon L.J."/>
            <person name="Delcher A.L."/>
            <person name="Salzberg S.L."/>
            <person name="Silva J.C."/>
            <person name="Haas B.J."/>
            <person name="Majoros W.H."/>
            <person name="Farzad M."/>
            <person name="Carlton J.M."/>
            <person name="Smith R.K. Jr."/>
            <person name="Garg J."/>
            <person name="Pearlman R.E."/>
            <person name="Karrer K.M."/>
            <person name="Sun L."/>
            <person name="Manning G."/>
            <person name="Elde N.C."/>
            <person name="Turkewitz A.P."/>
            <person name="Asai D.J."/>
            <person name="Wilkes D.E."/>
            <person name="Wang Y."/>
            <person name="Cai H."/>
            <person name="Collins K."/>
            <person name="Stewart B.A."/>
            <person name="Lee S.R."/>
            <person name="Wilamowska K."/>
            <person name="Weinberg Z."/>
            <person name="Ruzzo W.L."/>
            <person name="Wloga D."/>
            <person name="Gaertig J."/>
            <person name="Frankel J."/>
            <person name="Tsao C.-C."/>
            <person name="Gorovsky M.A."/>
            <person name="Keeling P.J."/>
            <person name="Waller R.F."/>
            <person name="Patron N.J."/>
            <person name="Cherry J.M."/>
            <person name="Stover N.A."/>
            <person name="Krieger C.J."/>
            <person name="del Toro C."/>
            <person name="Ryder H.F."/>
            <person name="Williamson S.C."/>
            <person name="Barbeau R.A."/>
            <person name="Hamilton E.P."/>
            <person name="Orias E."/>
        </authorList>
    </citation>
    <scope>NUCLEOTIDE SEQUENCE [LARGE SCALE GENOMIC DNA]</scope>
    <source>
        <strain evidence="5">SB210</strain>
    </source>
</reference>
<dbReference type="HOGENOM" id="CLU_693536_0_0_1"/>
<keyword evidence="2" id="KW-0732">Signal</keyword>
<dbReference type="Proteomes" id="UP000009168">
    <property type="component" value="Unassembled WGS sequence"/>
</dbReference>
<dbReference type="EMBL" id="GG662664">
    <property type="protein sequence ID" value="EAR97456.1"/>
    <property type="molecule type" value="Genomic_DNA"/>
</dbReference>
<evidence type="ECO:0000313" key="5">
    <source>
        <dbReference type="Proteomes" id="UP000009168"/>
    </source>
</evidence>
<accession>Q23LQ4</accession>
<feature type="domain" description="G" evidence="3">
    <location>
        <begin position="27"/>
        <end position="149"/>
    </location>
</feature>
<dbReference type="Gene3D" id="3.40.50.300">
    <property type="entry name" value="P-loop containing nucleotide triphosphate hydrolases"/>
    <property type="match status" value="1"/>
</dbReference>
<name>Q23LQ4_TETTS</name>
<dbReference type="RefSeq" id="XP_001017701.1">
    <property type="nucleotide sequence ID" value="XM_001017701.3"/>
</dbReference>
<dbReference type="InParanoid" id="Q23LQ4"/>
<feature type="signal peptide" evidence="2">
    <location>
        <begin position="1"/>
        <end position="22"/>
    </location>
</feature>
<dbReference type="GeneID" id="7845676"/>
<dbReference type="InterPro" id="IPR006073">
    <property type="entry name" value="GTP-bd"/>
</dbReference>
<evidence type="ECO:0000256" key="1">
    <source>
        <dbReference type="SAM" id="Coils"/>
    </source>
</evidence>
<proteinExistence type="predicted"/>
<evidence type="ECO:0000259" key="3">
    <source>
        <dbReference type="Pfam" id="PF01926"/>
    </source>
</evidence>
<evidence type="ECO:0000313" key="4">
    <source>
        <dbReference type="EMBL" id="EAR97456.1"/>
    </source>
</evidence>
<dbReference type="OrthoDB" id="10061751at2759"/>
<dbReference type="SUPFAM" id="SSF52540">
    <property type="entry name" value="P-loop containing nucleoside triphosphate hydrolases"/>
    <property type="match status" value="1"/>
</dbReference>
<dbReference type="InterPro" id="IPR027417">
    <property type="entry name" value="P-loop_NTPase"/>
</dbReference>
<keyword evidence="1" id="KW-0175">Coiled coil</keyword>
<feature type="chain" id="PRO_5004201728" evidence="2">
    <location>
        <begin position="23"/>
        <end position="398"/>
    </location>
</feature>
<evidence type="ECO:0000256" key="2">
    <source>
        <dbReference type="SAM" id="SignalP"/>
    </source>
</evidence>
<gene>
    <name evidence="4" type="ORF">TTHERM_01009920</name>
</gene>
<feature type="coiled-coil region" evidence="1">
    <location>
        <begin position="257"/>
        <end position="287"/>
    </location>
</feature>
<dbReference type="KEGG" id="tet:TTHERM_01009920"/>
<protein>
    <submittedName>
        <fullName evidence="4">50S ribosome-binding GTPase</fullName>
    </submittedName>
</protein>
<dbReference type="GO" id="GO:0005525">
    <property type="term" value="F:GTP binding"/>
    <property type="evidence" value="ECO:0007669"/>
    <property type="project" value="InterPro"/>
</dbReference>
<dbReference type="Pfam" id="PF01926">
    <property type="entry name" value="MMR_HSR1"/>
    <property type="match status" value="1"/>
</dbReference>
<feature type="coiled-coil region" evidence="1">
    <location>
        <begin position="329"/>
        <end position="380"/>
    </location>
</feature>
<organism evidence="4 5">
    <name type="scientific">Tetrahymena thermophila (strain SB210)</name>
    <dbReference type="NCBI Taxonomy" id="312017"/>
    <lineage>
        <taxon>Eukaryota</taxon>
        <taxon>Sar</taxon>
        <taxon>Alveolata</taxon>
        <taxon>Ciliophora</taxon>
        <taxon>Intramacronucleata</taxon>
        <taxon>Oligohymenophorea</taxon>
        <taxon>Hymenostomatida</taxon>
        <taxon>Tetrahymenina</taxon>
        <taxon>Tetrahymenidae</taxon>
        <taxon>Tetrahymena</taxon>
    </lineage>
</organism>
<keyword evidence="5" id="KW-1185">Reference proteome</keyword>
<sequence>MKKVNSFTIIFLVLLIVGQILAKPTKKVLVTGFSRSGKSTFCNFLCSSFKFKPKANISGATQIFQTEQIELKDYTLIVTDTPGFTDQKQQNNWYTLIDIVDYIKEQQVDFVVIVINSSIRAANANEEFILKWLRYTLPLNKQNSLILINHHREFQEFSFEDEDESDLCQNEEQENNKNFMNFMNNTFTNSTIEIINYNTDKSKTIRLFKILTKKLKEEILPLAQFDYTKIQDLQQKIEIDLQSKESICMNKLKKPEEENYQTKINQLDQEAIQIIEEQKTLQNLVNNTTDNIDKIIKSPNYPNVPSYSRSQVDQINSLQDEKCNTKLELQKKQMVEQQIKEKLEKLQEEYESFVQKIPQLKEFESCLQQANNDIQEMMEVQNYFKTLNPSSKQNQHKQ</sequence>